<keyword evidence="2" id="KW-1185">Reference proteome</keyword>
<dbReference type="EMBL" id="MU003502">
    <property type="protein sequence ID" value="KAF2472359.1"/>
    <property type="molecule type" value="Genomic_DNA"/>
</dbReference>
<accession>A0ACB6QZ91</accession>
<comment type="caution">
    <text evidence="1">The sequence shown here is derived from an EMBL/GenBank/DDBJ whole genome shotgun (WGS) entry which is preliminary data.</text>
</comment>
<evidence type="ECO:0000313" key="2">
    <source>
        <dbReference type="Proteomes" id="UP000799755"/>
    </source>
</evidence>
<name>A0ACB6QZ91_9PLEO</name>
<organism evidence="1 2">
    <name type="scientific">Lindgomyces ingoldianus</name>
    <dbReference type="NCBI Taxonomy" id="673940"/>
    <lineage>
        <taxon>Eukaryota</taxon>
        <taxon>Fungi</taxon>
        <taxon>Dikarya</taxon>
        <taxon>Ascomycota</taxon>
        <taxon>Pezizomycotina</taxon>
        <taxon>Dothideomycetes</taxon>
        <taxon>Pleosporomycetidae</taxon>
        <taxon>Pleosporales</taxon>
        <taxon>Lindgomycetaceae</taxon>
        <taxon>Lindgomyces</taxon>
    </lineage>
</organism>
<dbReference type="Proteomes" id="UP000799755">
    <property type="component" value="Unassembled WGS sequence"/>
</dbReference>
<proteinExistence type="predicted"/>
<evidence type="ECO:0000313" key="1">
    <source>
        <dbReference type="EMBL" id="KAF2472359.1"/>
    </source>
</evidence>
<protein>
    <submittedName>
        <fullName evidence="1">Uncharacterized protein</fullName>
    </submittedName>
</protein>
<gene>
    <name evidence="1" type="ORF">BDR25DRAFT_353395</name>
</gene>
<sequence>MFPNFLLPSRVTEEMWWNLATISPFGLQRMQGGNPRKYGKQKLVCRHKLLERMGYRIGDGYIYYSLAVPDSISEYGATSPRTWVFNFQLSPAPLPAIWKILILEAMYLHNFLFSLARNESSITSCPLEYCRRNSESSVTCPSPETKDLAYSSINRVVDVTDSCRLVMRQPCAALLARRTLSFLDLYIIAQYTHMALTTKFNSPIHNPSLPFLCPYREFEADAQYSQLAKFRSPH</sequence>
<reference evidence="1" key="1">
    <citation type="journal article" date="2020" name="Stud. Mycol.">
        <title>101 Dothideomycetes genomes: a test case for predicting lifestyles and emergence of pathogens.</title>
        <authorList>
            <person name="Haridas S."/>
            <person name="Albert R."/>
            <person name="Binder M."/>
            <person name="Bloem J."/>
            <person name="Labutti K."/>
            <person name="Salamov A."/>
            <person name="Andreopoulos B."/>
            <person name="Baker S."/>
            <person name="Barry K."/>
            <person name="Bills G."/>
            <person name="Bluhm B."/>
            <person name="Cannon C."/>
            <person name="Castanera R."/>
            <person name="Culley D."/>
            <person name="Daum C."/>
            <person name="Ezra D."/>
            <person name="Gonzalez J."/>
            <person name="Henrissat B."/>
            <person name="Kuo A."/>
            <person name="Liang C."/>
            <person name="Lipzen A."/>
            <person name="Lutzoni F."/>
            <person name="Magnuson J."/>
            <person name="Mondo S."/>
            <person name="Nolan M."/>
            <person name="Ohm R."/>
            <person name="Pangilinan J."/>
            <person name="Park H.-J."/>
            <person name="Ramirez L."/>
            <person name="Alfaro M."/>
            <person name="Sun H."/>
            <person name="Tritt A."/>
            <person name="Yoshinaga Y."/>
            <person name="Zwiers L.-H."/>
            <person name="Turgeon B."/>
            <person name="Goodwin S."/>
            <person name="Spatafora J."/>
            <person name="Crous P."/>
            <person name="Grigoriev I."/>
        </authorList>
    </citation>
    <scope>NUCLEOTIDE SEQUENCE</scope>
    <source>
        <strain evidence="1">ATCC 200398</strain>
    </source>
</reference>